<evidence type="ECO:0000259" key="14">
    <source>
        <dbReference type="PROSITE" id="PS50873"/>
    </source>
</evidence>
<dbReference type="PROSITE" id="PS50873">
    <property type="entry name" value="PEROXIDASE_4"/>
    <property type="match status" value="1"/>
</dbReference>
<sequence>MASRSLMVALLLAAVAATCARAQLHEKFYSESCPSVEDVVRREMVRALSLAPSLAGPLLRMHFHDCFVRVISICMHVYSTPTASGLITVNVGVRRVCSAGLGEQDSGEGRTAEPDAARLRLR</sequence>
<dbReference type="InterPro" id="IPR002016">
    <property type="entry name" value="Haem_peroxidase"/>
</dbReference>
<dbReference type="Gene3D" id="1.10.520.10">
    <property type="match status" value="1"/>
</dbReference>
<keyword evidence="13" id="KW-0732">Signal</keyword>
<dbReference type="InterPro" id="IPR000823">
    <property type="entry name" value="Peroxidase_pln"/>
</dbReference>
<dbReference type="EnsemblPlants" id="AET1Gv20758200.17">
    <property type="protein sequence ID" value="AET1Gv20758200.17"/>
    <property type="gene ID" value="AET1Gv20758200"/>
</dbReference>
<name>A0A452ZGB7_AEGTS</name>
<reference evidence="15" key="5">
    <citation type="journal article" date="2021" name="G3 (Bethesda)">
        <title>Aegilops tauschii genome assembly Aet v5.0 features greater sequence contiguity and improved annotation.</title>
        <authorList>
            <person name="Wang L."/>
            <person name="Zhu T."/>
            <person name="Rodriguez J.C."/>
            <person name="Deal K.R."/>
            <person name="Dubcovsky J."/>
            <person name="McGuire P.E."/>
            <person name="Lux T."/>
            <person name="Spannagl M."/>
            <person name="Mayer K.F.X."/>
            <person name="Baldrich P."/>
            <person name="Meyers B.C."/>
            <person name="Huo N."/>
            <person name="Gu Y.Q."/>
            <person name="Zhou H."/>
            <person name="Devos K.M."/>
            <person name="Bennetzen J.L."/>
            <person name="Unver T."/>
            <person name="Budak H."/>
            <person name="Gulick P.J."/>
            <person name="Galiba G."/>
            <person name="Kalapos B."/>
            <person name="Nelson D.R."/>
            <person name="Li P."/>
            <person name="You F.M."/>
            <person name="Luo M.C."/>
            <person name="Dvorak J."/>
        </authorList>
    </citation>
    <scope>NUCLEOTIDE SEQUENCE [LARGE SCALE GENOMIC DNA]</scope>
    <source>
        <strain evidence="15">cv. AL8/78</strain>
    </source>
</reference>
<comment type="cofactor">
    <cofactor evidence="11">
        <name>Ca(2+)</name>
        <dbReference type="ChEBI" id="CHEBI:29108"/>
    </cofactor>
    <text evidence="11">Binds 2 calcium ions per subunit.</text>
</comment>
<reference evidence="15" key="3">
    <citation type="journal article" date="2017" name="Nature">
        <title>Genome sequence of the progenitor of the wheat D genome Aegilops tauschii.</title>
        <authorList>
            <person name="Luo M.C."/>
            <person name="Gu Y.Q."/>
            <person name="Puiu D."/>
            <person name="Wang H."/>
            <person name="Twardziok S.O."/>
            <person name="Deal K.R."/>
            <person name="Huo N."/>
            <person name="Zhu T."/>
            <person name="Wang L."/>
            <person name="Wang Y."/>
            <person name="McGuire P.E."/>
            <person name="Liu S."/>
            <person name="Long H."/>
            <person name="Ramasamy R.K."/>
            <person name="Rodriguez J.C."/>
            <person name="Van S.L."/>
            <person name="Yuan L."/>
            <person name="Wang Z."/>
            <person name="Xia Z."/>
            <person name="Xiao L."/>
            <person name="Anderson O.D."/>
            <person name="Ouyang S."/>
            <person name="Liang Y."/>
            <person name="Zimin A.V."/>
            <person name="Pertea G."/>
            <person name="Qi P."/>
            <person name="Bennetzen J.L."/>
            <person name="Dai X."/>
            <person name="Dawson M.W."/>
            <person name="Muller H.G."/>
            <person name="Kugler K."/>
            <person name="Rivarola-Duarte L."/>
            <person name="Spannagl M."/>
            <person name="Mayer K.F.X."/>
            <person name="Lu F.H."/>
            <person name="Bevan M.W."/>
            <person name="Leroy P."/>
            <person name="Li P."/>
            <person name="You F.M."/>
            <person name="Sun Q."/>
            <person name="Liu Z."/>
            <person name="Lyons E."/>
            <person name="Wicker T."/>
            <person name="Salzberg S.L."/>
            <person name="Devos K.M."/>
            <person name="Dvorak J."/>
        </authorList>
    </citation>
    <scope>NUCLEOTIDE SEQUENCE [LARGE SCALE GENOMIC DNA]</scope>
    <source>
        <strain evidence="15">cv. AL8/78</strain>
    </source>
</reference>
<evidence type="ECO:0000256" key="13">
    <source>
        <dbReference type="SAM" id="SignalP"/>
    </source>
</evidence>
<accession>A0A452ZGB7</accession>
<evidence type="ECO:0000256" key="10">
    <source>
        <dbReference type="PIRSR" id="PIRSR600823-1"/>
    </source>
</evidence>
<organism evidence="15 16">
    <name type="scientific">Aegilops tauschii subsp. strangulata</name>
    <name type="common">Goatgrass</name>
    <dbReference type="NCBI Taxonomy" id="200361"/>
    <lineage>
        <taxon>Eukaryota</taxon>
        <taxon>Viridiplantae</taxon>
        <taxon>Streptophyta</taxon>
        <taxon>Embryophyta</taxon>
        <taxon>Tracheophyta</taxon>
        <taxon>Spermatophyta</taxon>
        <taxon>Magnoliopsida</taxon>
        <taxon>Liliopsida</taxon>
        <taxon>Poales</taxon>
        <taxon>Poaceae</taxon>
        <taxon>BOP clade</taxon>
        <taxon>Pooideae</taxon>
        <taxon>Triticodae</taxon>
        <taxon>Triticeae</taxon>
        <taxon>Triticinae</taxon>
        <taxon>Aegilops</taxon>
    </lineage>
</organism>
<protein>
    <recommendedName>
        <fullName evidence="14">Plant heme peroxidase family profile domain-containing protein</fullName>
    </recommendedName>
</protein>
<dbReference type="GO" id="GO:0042744">
    <property type="term" value="P:hydrogen peroxide catabolic process"/>
    <property type="evidence" value="ECO:0007669"/>
    <property type="project" value="UniProtKB-KW"/>
</dbReference>
<feature type="binding site" evidence="11">
    <location>
        <position position="68"/>
    </location>
    <ligand>
        <name>Ca(2+)</name>
        <dbReference type="ChEBI" id="CHEBI:29108"/>
        <label>1</label>
    </ligand>
</feature>
<evidence type="ECO:0000256" key="5">
    <source>
        <dbReference type="ARBA" id="ARBA00022723"/>
    </source>
</evidence>
<comment type="cofactor">
    <cofactor evidence="2">
        <name>heme b</name>
        <dbReference type="ChEBI" id="CHEBI:60344"/>
    </cofactor>
</comment>
<keyword evidence="3" id="KW-0575">Peroxidase</keyword>
<keyword evidence="9" id="KW-0376">Hydrogen peroxide</keyword>
<dbReference type="Gramene" id="AET1Gv20758200.16">
    <property type="protein sequence ID" value="AET1Gv20758200.16"/>
    <property type="gene ID" value="AET1Gv20758200"/>
</dbReference>
<dbReference type="PROSITE" id="PS00436">
    <property type="entry name" value="PEROXIDASE_2"/>
    <property type="match status" value="1"/>
</dbReference>
<feature type="signal peptide" evidence="13">
    <location>
        <begin position="1"/>
        <end position="22"/>
    </location>
</feature>
<evidence type="ECO:0000256" key="7">
    <source>
        <dbReference type="ARBA" id="ARBA00023002"/>
    </source>
</evidence>
<dbReference type="GO" id="GO:0020037">
    <property type="term" value="F:heme binding"/>
    <property type="evidence" value="ECO:0007669"/>
    <property type="project" value="InterPro"/>
</dbReference>
<feature type="chain" id="PRO_5042372036" description="Plant heme peroxidase family profile domain-containing protein" evidence="13">
    <location>
        <begin position="23"/>
        <end position="122"/>
    </location>
</feature>
<reference evidence="16" key="2">
    <citation type="journal article" date="2017" name="Nat. Plants">
        <title>The Aegilops tauschii genome reveals multiple impacts of transposons.</title>
        <authorList>
            <person name="Zhao G."/>
            <person name="Zou C."/>
            <person name="Li K."/>
            <person name="Wang K."/>
            <person name="Li T."/>
            <person name="Gao L."/>
            <person name="Zhang X."/>
            <person name="Wang H."/>
            <person name="Yang Z."/>
            <person name="Liu X."/>
            <person name="Jiang W."/>
            <person name="Mao L."/>
            <person name="Kong X."/>
            <person name="Jiao Y."/>
            <person name="Jia J."/>
        </authorList>
    </citation>
    <scope>NUCLEOTIDE SEQUENCE [LARGE SCALE GENOMIC DNA]</scope>
    <source>
        <strain evidence="16">cv. AL8/78</strain>
    </source>
</reference>
<comment type="catalytic activity">
    <reaction evidence="1">
        <text>2 a phenolic donor + H2O2 = 2 a phenolic radical donor + 2 H2O</text>
        <dbReference type="Rhea" id="RHEA:56136"/>
        <dbReference type="ChEBI" id="CHEBI:15377"/>
        <dbReference type="ChEBI" id="CHEBI:16240"/>
        <dbReference type="ChEBI" id="CHEBI:139520"/>
        <dbReference type="ChEBI" id="CHEBI:139521"/>
        <dbReference type="EC" id="1.11.1.7"/>
    </reaction>
</comment>
<reference evidence="16" key="1">
    <citation type="journal article" date="2014" name="Science">
        <title>Ancient hybridizations among the ancestral genomes of bread wheat.</title>
        <authorList>
            <consortium name="International Wheat Genome Sequencing Consortium,"/>
            <person name="Marcussen T."/>
            <person name="Sandve S.R."/>
            <person name="Heier L."/>
            <person name="Spannagl M."/>
            <person name="Pfeifer M."/>
            <person name="Jakobsen K.S."/>
            <person name="Wulff B.B."/>
            <person name="Steuernagel B."/>
            <person name="Mayer K.F."/>
            <person name="Olsen O.A."/>
        </authorList>
    </citation>
    <scope>NUCLEOTIDE SEQUENCE [LARGE SCALE GENOMIC DNA]</scope>
    <source>
        <strain evidence="16">cv. AL8/78</strain>
    </source>
</reference>
<reference evidence="15" key="4">
    <citation type="submission" date="2019-03" db="UniProtKB">
        <authorList>
            <consortium name="EnsemblPlants"/>
        </authorList>
    </citation>
    <scope>IDENTIFICATION</scope>
</reference>
<dbReference type="Proteomes" id="UP000015105">
    <property type="component" value="Chromosome 1D"/>
</dbReference>
<evidence type="ECO:0000256" key="3">
    <source>
        <dbReference type="ARBA" id="ARBA00022559"/>
    </source>
</evidence>
<dbReference type="InterPro" id="IPR019794">
    <property type="entry name" value="Peroxidases_AS"/>
</dbReference>
<keyword evidence="7" id="KW-0560">Oxidoreductase</keyword>
<keyword evidence="6 11" id="KW-0106">Calcium</keyword>
<evidence type="ECO:0000313" key="15">
    <source>
        <dbReference type="EnsemblPlants" id="AET1Gv20758200.17"/>
    </source>
</evidence>
<evidence type="ECO:0000256" key="12">
    <source>
        <dbReference type="PIRSR" id="PIRSR600823-4"/>
    </source>
</evidence>
<evidence type="ECO:0000256" key="11">
    <source>
        <dbReference type="PIRSR" id="PIRSR600823-3"/>
    </source>
</evidence>
<evidence type="ECO:0000256" key="2">
    <source>
        <dbReference type="ARBA" id="ARBA00001970"/>
    </source>
</evidence>
<keyword evidence="16" id="KW-1185">Reference proteome</keyword>
<evidence type="ECO:0000256" key="1">
    <source>
        <dbReference type="ARBA" id="ARBA00000189"/>
    </source>
</evidence>
<evidence type="ECO:0000256" key="8">
    <source>
        <dbReference type="ARBA" id="ARBA00023004"/>
    </source>
</evidence>
<proteinExistence type="predicted"/>
<dbReference type="PANTHER" id="PTHR31235">
    <property type="entry name" value="PEROXIDASE 25-RELATED"/>
    <property type="match status" value="1"/>
</dbReference>
<evidence type="ECO:0000256" key="4">
    <source>
        <dbReference type="ARBA" id="ARBA00022617"/>
    </source>
</evidence>
<dbReference type="InterPro" id="IPR010255">
    <property type="entry name" value="Haem_peroxidase_sf"/>
</dbReference>
<feature type="site" description="Transition state stabilizer" evidence="12">
    <location>
        <position position="60"/>
    </location>
</feature>
<feature type="binding site" evidence="11">
    <location>
        <position position="65"/>
    </location>
    <ligand>
        <name>Ca(2+)</name>
        <dbReference type="ChEBI" id="CHEBI:29108"/>
        <label>1</label>
    </ligand>
</feature>
<dbReference type="GO" id="GO:0140825">
    <property type="term" value="F:lactoperoxidase activity"/>
    <property type="evidence" value="ECO:0007669"/>
    <property type="project" value="UniProtKB-EC"/>
</dbReference>
<evidence type="ECO:0000256" key="9">
    <source>
        <dbReference type="ARBA" id="ARBA00023324"/>
    </source>
</evidence>
<dbReference type="EnsemblPlants" id="AET1Gv20758200.16">
    <property type="protein sequence ID" value="AET1Gv20758200.16"/>
    <property type="gene ID" value="AET1Gv20758200"/>
</dbReference>
<dbReference type="SUPFAM" id="SSF48113">
    <property type="entry name" value="Heme-dependent peroxidases"/>
    <property type="match status" value="1"/>
</dbReference>
<keyword evidence="5 11" id="KW-0479">Metal-binding</keyword>
<dbReference type="Gramene" id="AET1Gv20758200.17">
    <property type="protein sequence ID" value="AET1Gv20758200.17"/>
    <property type="gene ID" value="AET1Gv20758200"/>
</dbReference>
<dbReference type="PRINTS" id="PR00461">
    <property type="entry name" value="PLPEROXIDASE"/>
</dbReference>
<dbReference type="GO" id="GO:0046872">
    <property type="term" value="F:metal ion binding"/>
    <property type="evidence" value="ECO:0007669"/>
    <property type="project" value="UniProtKB-KW"/>
</dbReference>
<feature type="domain" description="Plant heme peroxidase family profile" evidence="14">
    <location>
        <begin position="23"/>
        <end position="122"/>
    </location>
</feature>
<keyword evidence="8" id="KW-0408">Iron</keyword>
<keyword evidence="4" id="KW-0349">Heme</keyword>
<dbReference type="GO" id="GO:0006979">
    <property type="term" value="P:response to oxidative stress"/>
    <property type="evidence" value="ECO:0007669"/>
    <property type="project" value="InterPro"/>
</dbReference>
<evidence type="ECO:0000313" key="16">
    <source>
        <dbReference type="Proteomes" id="UP000015105"/>
    </source>
</evidence>
<dbReference type="AlphaFoldDB" id="A0A452ZGB7"/>
<feature type="active site" description="Proton acceptor" evidence="10">
    <location>
        <position position="64"/>
    </location>
</feature>
<evidence type="ECO:0000256" key="6">
    <source>
        <dbReference type="ARBA" id="ARBA00022837"/>
    </source>
</evidence>